<dbReference type="KEGG" id="fcz:IMF26_09210"/>
<reference evidence="1" key="1">
    <citation type="submission" date="2020-10" db="EMBL/GenBank/DDBJ databases">
        <authorList>
            <person name="Kadnikov V."/>
            <person name="Beletsky A.V."/>
            <person name="Mardanov A.V."/>
            <person name="Karnachuk O.V."/>
            <person name="Ravin N.V."/>
        </authorList>
    </citation>
    <scope>NUCLEOTIDE SEQUENCE</scope>
    <source>
        <strain evidence="1">Bu02</strain>
    </source>
</reference>
<evidence type="ECO:0000313" key="1">
    <source>
        <dbReference type="EMBL" id="QUL98206.1"/>
    </source>
</evidence>
<accession>A0AAT9LAT3</accession>
<proteinExistence type="predicted"/>
<name>A0AAT9LAT3_9FIRM</name>
<gene>
    <name evidence="1" type="ORF">IMF26_09210</name>
</gene>
<dbReference type="EMBL" id="CP062796">
    <property type="protein sequence ID" value="QUL98206.1"/>
    <property type="molecule type" value="Genomic_DNA"/>
</dbReference>
<protein>
    <submittedName>
        <fullName evidence="1">Uncharacterized protein</fullName>
    </submittedName>
</protein>
<dbReference type="AlphaFoldDB" id="A0AAT9LAT3"/>
<organism evidence="1">
    <name type="scientific">Candidatus Fermentithermobacillus carboniphilus</name>
    <dbReference type="NCBI Taxonomy" id="3085328"/>
    <lineage>
        <taxon>Bacteria</taxon>
        <taxon>Bacillati</taxon>
        <taxon>Bacillota</taxon>
        <taxon>Candidatus Fermentithermobacillia</taxon>
        <taxon>Candidatus Fermentithermobacillales</taxon>
        <taxon>Candidatus Fermentithermobacillaceae</taxon>
        <taxon>Candidatus Fermentithermobacillus</taxon>
    </lineage>
</organism>
<sequence>MACNIIGALSGPNSKLFRSMYFTFARIFPVNFVFPVDYSEDSEYFYRNIIVFGVKTGNRGATGNAGGTGQSDATGELVPAEALSRDEIIKRAEALSREKVTIKRFPEIARNLYQRQIDSEDVVLLTDEYAPVDALLHLY</sequence>
<reference evidence="1" key="2">
    <citation type="journal article" date="2023" name="Biology">
        <title>Prokaryotic Life Associated with Coal-Fire Gas Vents Revealed by Metagenomics.</title>
        <authorList>
            <person name="Kadnikov V.V."/>
            <person name="Mardanov A.V."/>
            <person name="Beletsky A.V."/>
            <person name="Karnachuk O.V."/>
            <person name="Ravin N.V."/>
        </authorList>
    </citation>
    <scope>NUCLEOTIDE SEQUENCE</scope>
    <source>
        <strain evidence="1">Bu02</strain>
    </source>
</reference>